<dbReference type="GO" id="GO:0000785">
    <property type="term" value="C:chromatin"/>
    <property type="evidence" value="ECO:0007669"/>
    <property type="project" value="TreeGrafter"/>
</dbReference>
<reference evidence="9" key="1">
    <citation type="journal article" date="2004" name="Nature">
        <title>Genome duplication in the teleost fish Tetraodon nigroviridis reveals the early vertebrate proto-karyotype.</title>
        <authorList>
            <person name="Jaillon O."/>
            <person name="Aury J.-M."/>
            <person name="Brunet F."/>
            <person name="Petit J.-L."/>
            <person name="Stange-Thomann N."/>
            <person name="Mauceli E."/>
            <person name="Bouneau L."/>
            <person name="Fischer C."/>
            <person name="Ozouf-Costaz C."/>
            <person name="Bernot A."/>
            <person name="Nicaud S."/>
            <person name="Jaffe D."/>
            <person name="Fisher S."/>
            <person name="Lutfalla G."/>
            <person name="Dossat C."/>
            <person name="Segurens B."/>
            <person name="Dasilva C."/>
            <person name="Salanoubat M."/>
            <person name="Levy M."/>
            <person name="Boudet N."/>
            <person name="Castellano S."/>
            <person name="Anthouard V."/>
            <person name="Jubin C."/>
            <person name="Castelli V."/>
            <person name="Katinka M."/>
            <person name="Vacherie B."/>
            <person name="Biemont C."/>
            <person name="Skalli Z."/>
            <person name="Cattolico L."/>
            <person name="Poulain J."/>
            <person name="De Berardinis V."/>
            <person name="Cruaud C."/>
            <person name="Duprat S."/>
            <person name="Brottier P."/>
            <person name="Coutanceau J.-P."/>
            <person name="Gouzy J."/>
            <person name="Parra G."/>
            <person name="Lardier G."/>
            <person name="Chapple C."/>
            <person name="McKernan K.J."/>
            <person name="McEwan P."/>
            <person name="Bosak S."/>
            <person name="Kellis M."/>
            <person name="Volff J.-N."/>
            <person name="Guigo R."/>
            <person name="Zody M.C."/>
            <person name="Mesirov J."/>
            <person name="Lindblad-Toh K."/>
            <person name="Birren B."/>
            <person name="Nusbaum C."/>
            <person name="Kahn D."/>
            <person name="Robinson-Rechavi M."/>
            <person name="Laudet V."/>
            <person name="Schachter V."/>
            <person name="Quetier F."/>
            <person name="Saurin W."/>
            <person name="Scarpelli C."/>
            <person name="Wincker P."/>
            <person name="Lander E.S."/>
            <person name="Weissenbach J."/>
            <person name="Roest Crollius H."/>
        </authorList>
    </citation>
    <scope>NUCLEOTIDE SEQUENCE [LARGE SCALE GENOMIC DNA]</scope>
</reference>
<dbReference type="FunFam" id="2.60.40.820:FF:000016">
    <property type="entry name" value="T-box transcription factor TBX2-A"/>
    <property type="match status" value="1"/>
</dbReference>
<protein>
    <submittedName>
        <fullName evidence="8">T-box transcription factor 3b</fullName>
    </submittedName>
</protein>
<evidence type="ECO:0000259" key="7">
    <source>
        <dbReference type="PROSITE" id="PS50252"/>
    </source>
</evidence>
<dbReference type="STRING" id="99883.ENSTNIP00000022043"/>
<dbReference type="PRINTS" id="PR00937">
    <property type="entry name" value="TBOX"/>
</dbReference>
<evidence type="ECO:0000256" key="3">
    <source>
        <dbReference type="ARBA" id="ARBA00023125"/>
    </source>
</evidence>
<dbReference type="GO" id="GO:0005634">
    <property type="term" value="C:nucleus"/>
    <property type="evidence" value="ECO:0007669"/>
    <property type="project" value="UniProtKB-SubCell"/>
</dbReference>
<dbReference type="Ensembl" id="ENSTNIT00000022279.1">
    <property type="protein sequence ID" value="ENSTNIP00000022043.1"/>
    <property type="gene ID" value="ENSTNIG00000018858.1"/>
</dbReference>
<evidence type="ECO:0000256" key="6">
    <source>
        <dbReference type="PROSITE-ProRule" id="PRU00201"/>
    </source>
</evidence>
<dbReference type="GO" id="GO:0045893">
    <property type="term" value="P:positive regulation of DNA-templated transcription"/>
    <property type="evidence" value="ECO:0007669"/>
    <property type="project" value="InterPro"/>
</dbReference>
<dbReference type="PANTHER" id="PTHR11267:SF91">
    <property type="entry name" value="T-BOX TRANSCRIPTION FACTOR TBX3"/>
    <property type="match status" value="1"/>
</dbReference>
<feature type="domain" description="T-box" evidence="7">
    <location>
        <begin position="83"/>
        <end position="261"/>
    </location>
</feature>
<dbReference type="GO" id="GO:0001708">
    <property type="term" value="P:cell fate specification"/>
    <property type="evidence" value="ECO:0007669"/>
    <property type="project" value="TreeGrafter"/>
</dbReference>
<dbReference type="OMA" id="HRMETEM"/>
<keyword evidence="9" id="KW-1185">Reference proteome</keyword>
<evidence type="ECO:0000313" key="8">
    <source>
        <dbReference type="Ensembl" id="ENSTNIP00000022043.1"/>
    </source>
</evidence>
<dbReference type="InterPro" id="IPR008967">
    <property type="entry name" value="p53-like_TF_DNA-bd_sf"/>
</dbReference>
<dbReference type="PROSITE" id="PS01283">
    <property type="entry name" value="TBOX_1"/>
    <property type="match status" value="1"/>
</dbReference>
<dbReference type="InParanoid" id="H3DNE4"/>
<dbReference type="HOGENOM" id="CLU_014430_4_0_1"/>
<dbReference type="AlphaFoldDB" id="H3DNE4"/>
<keyword evidence="2" id="KW-0805">Transcription regulation</keyword>
<evidence type="ECO:0000313" key="9">
    <source>
        <dbReference type="Proteomes" id="UP000007303"/>
    </source>
</evidence>
<dbReference type="Pfam" id="PF00907">
    <property type="entry name" value="T-box"/>
    <property type="match status" value="1"/>
</dbReference>
<dbReference type="GO" id="GO:0000981">
    <property type="term" value="F:DNA-binding transcription factor activity, RNA polymerase II-specific"/>
    <property type="evidence" value="ECO:0007669"/>
    <property type="project" value="TreeGrafter"/>
</dbReference>
<evidence type="ECO:0000256" key="5">
    <source>
        <dbReference type="ARBA" id="ARBA00023242"/>
    </source>
</evidence>
<comment type="caution">
    <text evidence="6">Lacks conserved residue(s) required for the propagation of feature annotation.</text>
</comment>
<dbReference type="SUPFAM" id="SSF49417">
    <property type="entry name" value="p53-like transcription factors"/>
    <property type="match status" value="1"/>
</dbReference>
<evidence type="ECO:0000256" key="2">
    <source>
        <dbReference type="ARBA" id="ARBA00023015"/>
    </source>
</evidence>
<evidence type="ECO:0000256" key="4">
    <source>
        <dbReference type="ARBA" id="ARBA00023163"/>
    </source>
</evidence>
<dbReference type="InterPro" id="IPR018186">
    <property type="entry name" value="TF_T-box_CS"/>
</dbReference>
<dbReference type="InterPro" id="IPR046360">
    <property type="entry name" value="T-box_DNA-bd"/>
</dbReference>
<proteinExistence type="predicted"/>
<dbReference type="Gene3D" id="2.60.40.820">
    <property type="entry name" value="Transcription factor, T-box"/>
    <property type="match status" value="1"/>
</dbReference>
<comment type="subcellular location">
    <subcellularLocation>
        <location evidence="1 6">Nucleus</location>
    </subcellularLocation>
</comment>
<sequence>KVPLSGIMRGSSGPLVPGRVPPAGALFAGPPLLSALTFPPHGAAEASLGPPVTRAPGPSLTWRGPFETLHGGRGEEEEPKLCLESRDLWMEFHKHGTEMVITKSGRRMFPPLKVSCSGMDTAARYILLMDIVSVDDCRYKFQRHRWTVAGKADPEAPRRVYIHPDSPATGRQWMSKAVTFTKLKLTNNLSDTRGFTILNSMHKYQPRLHLVEASDLLRLPLSTVRTFVFTETQFMAVTAYQNEQVTQLKIDNNPFAKGFRDAGNGRREKRQ</sequence>
<dbReference type="GeneTree" id="ENSGT00940000158066"/>
<dbReference type="InterPro" id="IPR036960">
    <property type="entry name" value="T-box_sf"/>
</dbReference>
<keyword evidence="4" id="KW-0804">Transcription</keyword>
<reference evidence="8" key="3">
    <citation type="submission" date="2025-09" db="UniProtKB">
        <authorList>
            <consortium name="Ensembl"/>
        </authorList>
    </citation>
    <scope>IDENTIFICATION</scope>
</reference>
<keyword evidence="3 6" id="KW-0238">DNA-binding</keyword>
<keyword evidence="5 6" id="KW-0539">Nucleus</keyword>
<evidence type="ECO:0000256" key="1">
    <source>
        <dbReference type="ARBA" id="ARBA00004123"/>
    </source>
</evidence>
<dbReference type="PROSITE" id="PS01264">
    <property type="entry name" value="TBOX_2"/>
    <property type="match status" value="1"/>
</dbReference>
<dbReference type="SMART" id="SM00425">
    <property type="entry name" value="TBOX"/>
    <property type="match status" value="1"/>
</dbReference>
<accession>H3DNE4</accession>
<dbReference type="PROSITE" id="PS50252">
    <property type="entry name" value="TBOX_3"/>
    <property type="match status" value="1"/>
</dbReference>
<organism evidence="8 9">
    <name type="scientific">Tetraodon nigroviridis</name>
    <name type="common">Spotted green pufferfish</name>
    <name type="synonym">Chelonodon nigroviridis</name>
    <dbReference type="NCBI Taxonomy" id="99883"/>
    <lineage>
        <taxon>Eukaryota</taxon>
        <taxon>Metazoa</taxon>
        <taxon>Chordata</taxon>
        <taxon>Craniata</taxon>
        <taxon>Vertebrata</taxon>
        <taxon>Euteleostomi</taxon>
        <taxon>Actinopterygii</taxon>
        <taxon>Neopterygii</taxon>
        <taxon>Teleostei</taxon>
        <taxon>Neoteleostei</taxon>
        <taxon>Acanthomorphata</taxon>
        <taxon>Eupercaria</taxon>
        <taxon>Tetraodontiformes</taxon>
        <taxon>Tetradontoidea</taxon>
        <taxon>Tetraodontidae</taxon>
        <taxon>Tetraodon</taxon>
    </lineage>
</organism>
<name>H3DNE4_TETNG</name>
<dbReference type="Proteomes" id="UP000007303">
    <property type="component" value="Unassembled WGS sequence"/>
</dbReference>
<dbReference type="InterPro" id="IPR001699">
    <property type="entry name" value="TF_T-box"/>
</dbReference>
<reference evidence="8" key="2">
    <citation type="submission" date="2025-08" db="UniProtKB">
        <authorList>
            <consortium name="Ensembl"/>
        </authorList>
    </citation>
    <scope>IDENTIFICATION</scope>
</reference>
<dbReference type="GO" id="GO:0000978">
    <property type="term" value="F:RNA polymerase II cis-regulatory region sequence-specific DNA binding"/>
    <property type="evidence" value="ECO:0007669"/>
    <property type="project" value="InterPro"/>
</dbReference>
<dbReference type="PANTHER" id="PTHR11267">
    <property type="entry name" value="T-BOX PROTEIN-RELATED"/>
    <property type="match status" value="1"/>
</dbReference>